<evidence type="ECO:0000313" key="2">
    <source>
        <dbReference type="EMBL" id="KXJ89698.1"/>
    </source>
</evidence>
<dbReference type="InParanoid" id="A0A136IXV3"/>
<name>A0A136IXV3_9PEZI</name>
<feature type="compositionally biased region" description="Basic and acidic residues" evidence="1">
    <location>
        <begin position="25"/>
        <end position="35"/>
    </location>
</feature>
<reference evidence="3" key="1">
    <citation type="submission" date="2016-02" db="EMBL/GenBank/DDBJ databases">
        <title>Draft genome sequence of Microdochium bolleyi, a fungal endophyte of beachgrass.</title>
        <authorList>
            <consortium name="DOE Joint Genome Institute"/>
            <person name="David A.S."/>
            <person name="May G."/>
            <person name="Haridas S."/>
            <person name="Lim J."/>
            <person name="Wang M."/>
            <person name="Labutti K."/>
            <person name="Lipzen A."/>
            <person name="Barry K."/>
            <person name="Grigoriev I.V."/>
        </authorList>
    </citation>
    <scope>NUCLEOTIDE SEQUENCE [LARGE SCALE GENOMIC DNA]</scope>
    <source>
        <strain evidence="3">J235TASD1</strain>
    </source>
</reference>
<proteinExistence type="predicted"/>
<dbReference type="EMBL" id="KQ964254">
    <property type="protein sequence ID" value="KXJ89698.1"/>
    <property type="molecule type" value="Genomic_DNA"/>
</dbReference>
<gene>
    <name evidence="2" type="ORF">Micbo1qcDRAFT_165017</name>
</gene>
<dbReference type="Proteomes" id="UP000070501">
    <property type="component" value="Unassembled WGS sequence"/>
</dbReference>
<evidence type="ECO:0000256" key="1">
    <source>
        <dbReference type="SAM" id="MobiDB-lite"/>
    </source>
</evidence>
<dbReference type="AlphaFoldDB" id="A0A136IXV3"/>
<evidence type="ECO:0000313" key="3">
    <source>
        <dbReference type="Proteomes" id="UP000070501"/>
    </source>
</evidence>
<keyword evidence="3" id="KW-1185">Reference proteome</keyword>
<protein>
    <submittedName>
        <fullName evidence="2">Uncharacterized protein</fullName>
    </submittedName>
</protein>
<accession>A0A136IXV3</accession>
<feature type="compositionally biased region" description="Acidic residues" evidence="1">
    <location>
        <begin position="36"/>
        <end position="49"/>
    </location>
</feature>
<organism evidence="2 3">
    <name type="scientific">Microdochium bolleyi</name>
    <dbReference type="NCBI Taxonomy" id="196109"/>
    <lineage>
        <taxon>Eukaryota</taxon>
        <taxon>Fungi</taxon>
        <taxon>Dikarya</taxon>
        <taxon>Ascomycota</taxon>
        <taxon>Pezizomycotina</taxon>
        <taxon>Sordariomycetes</taxon>
        <taxon>Xylariomycetidae</taxon>
        <taxon>Xylariales</taxon>
        <taxon>Microdochiaceae</taxon>
        <taxon>Microdochium</taxon>
    </lineage>
</organism>
<sequence length="88" mass="9115">MARLVYYAAGAAGTRCGDGTAGAGHVDETVNAKGDEGEDDEEDDDDDGDGVVLLDHGCGCASEWGGCMSRVVVLRVPAVAEWKTSPRQ</sequence>
<feature type="region of interest" description="Disordered" evidence="1">
    <location>
        <begin position="17"/>
        <end position="50"/>
    </location>
</feature>